<sequence>MSTAFLVHVQLSWGEERDYLIANDVEAGLMHRYETRADWQEVVIDALINVPLAPYLPSKTVIPPIATAKIISVEAVDLAKVDEKIQRTRSQFIMAAVWKKQSATVNYNFLHHDYSKWSQRQIEADVDYWCNKNHHPLINLITRWRCAQQRRRLHYELVK</sequence>
<protein>
    <submittedName>
        <fullName evidence="1">Uncharacterized protein</fullName>
    </submittedName>
</protein>
<comment type="caution">
    <text evidence="1">The sequence shown here is derived from an EMBL/GenBank/DDBJ whole genome shotgun (WGS) entry which is preliminary data.</text>
</comment>
<proteinExistence type="predicted"/>
<reference evidence="1 2" key="1">
    <citation type="submission" date="2018-07" db="EMBL/GenBank/DDBJ databases">
        <title>Phylogenomic Insights into understanding Host Adaptation of Lactobacillus reuteri by a novel species, Lactobacillus spp. M31.</title>
        <authorList>
            <person name="Sharma S."/>
            <person name="Patil P."/>
            <person name="Korpole S."/>
            <person name="Patil P.B."/>
        </authorList>
    </citation>
    <scope>NUCLEOTIDE SEQUENCE [LARGE SCALE GENOMIC DNA]</scope>
    <source>
        <strain evidence="1 2">M31</strain>
    </source>
</reference>
<dbReference type="Pfam" id="PF24727">
    <property type="entry name" value="DUF7679"/>
    <property type="match status" value="1"/>
</dbReference>
<accession>A0ABR8P9B2</accession>
<dbReference type="RefSeq" id="WP_191668523.1">
    <property type="nucleotide sequence ID" value="NZ_QORN01000044.1"/>
</dbReference>
<name>A0ABR8P9B2_9LACO</name>
<keyword evidence="2" id="KW-1185">Reference proteome</keyword>
<gene>
    <name evidence="1" type="ORF">DTK66_09625</name>
</gene>
<dbReference type="EMBL" id="QORN01000044">
    <property type="protein sequence ID" value="MBD5807345.1"/>
    <property type="molecule type" value="Genomic_DNA"/>
</dbReference>
<evidence type="ECO:0000313" key="1">
    <source>
        <dbReference type="EMBL" id="MBD5807345.1"/>
    </source>
</evidence>
<organism evidence="1 2">
    <name type="scientific">Limosilactobacillus walteri</name>
    <dbReference type="NCBI Taxonomy" id="2268022"/>
    <lineage>
        <taxon>Bacteria</taxon>
        <taxon>Bacillati</taxon>
        <taxon>Bacillota</taxon>
        <taxon>Bacilli</taxon>
        <taxon>Lactobacillales</taxon>
        <taxon>Lactobacillaceae</taxon>
        <taxon>Limosilactobacillus</taxon>
    </lineage>
</organism>
<dbReference type="Proteomes" id="UP000704341">
    <property type="component" value="Unassembled WGS sequence"/>
</dbReference>
<dbReference type="InterPro" id="IPR056096">
    <property type="entry name" value="DUF7679"/>
</dbReference>
<evidence type="ECO:0000313" key="2">
    <source>
        <dbReference type="Proteomes" id="UP000704341"/>
    </source>
</evidence>